<protein>
    <recommendedName>
        <fullName evidence="6">Transcription repressor</fullName>
    </recommendedName>
    <alternativeName>
        <fullName evidence="6">Ovate family protein</fullName>
    </alternativeName>
</protein>
<reference evidence="9" key="1">
    <citation type="submission" date="2025-08" db="UniProtKB">
        <authorList>
            <consortium name="RefSeq"/>
        </authorList>
    </citation>
    <scope>IDENTIFICATION</scope>
</reference>
<dbReference type="PROSITE" id="PS51754">
    <property type="entry name" value="OVATE"/>
    <property type="match status" value="1"/>
</dbReference>
<dbReference type="InterPro" id="IPR006458">
    <property type="entry name" value="Ovate_C"/>
</dbReference>
<dbReference type="GO" id="GO:0045892">
    <property type="term" value="P:negative regulation of DNA-templated transcription"/>
    <property type="evidence" value="ECO:0007669"/>
    <property type="project" value="UniProtKB-UniRule"/>
</dbReference>
<dbReference type="PANTHER" id="PTHR33057:SF82">
    <property type="entry name" value="TRANSCRIPTION REPRESSOR OFP5"/>
    <property type="match status" value="1"/>
</dbReference>
<evidence type="ECO:0000256" key="2">
    <source>
        <dbReference type="ARBA" id="ARBA00022491"/>
    </source>
</evidence>
<dbReference type="RefSeq" id="XP_010242153.1">
    <property type="nucleotide sequence ID" value="XM_010243851.2"/>
</dbReference>
<sequence length="484" mass="54957">MKWGRKKSNPSVSSASSSSSSSRLSSLSQVFPMSWLSKFKQMSGEAEPQPAKTKRKTKPSSLSSGSSVSVCSRPTQLSKRVSSFSQPEVPDGRTGRRTRVVSELDSDDAFWRLSFRKENSGGKKTSSDLSKSVWYDSDDELEFPVSSRPSCKSTSTATTTTSKMVAKEEIEKFADMGFNIKMVSGSPAHMKILPENGICKEQDDRYETEFQAPQKKKDRKAKNRELRKTGSRILKQAQPPVLPGESVEENQSSSNKGQSTLDSEPVSIIRTTHDENCRFPDNGSRKSHYISSSNVINNDPSTEEENYEFASVNSERIDQSLAEDLELKWNTAKELKIKELLSKSEKQRKSIYISREFQRRRTKQSCKAKVCSPRTPSKVEACKIRALEEMKKTKLREKTKKKERGVEGRTGLENFAVAKCSFDPQKDFRESMMEMIVENQMRRPEELENLLACYLSLNSDEYHDLIIKVFRQVWFELKQSCSGH</sequence>
<feature type="compositionally biased region" description="Polar residues" evidence="7">
    <location>
        <begin position="73"/>
        <end position="86"/>
    </location>
</feature>
<comment type="subcellular location">
    <subcellularLocation>
        <location evidence="1 6">Nucleus</location>
    </subcellularLocation>
</comment>
<feature type="compositionally biased region" description="Low complexity" evidence="7">
    <location>
        <begin position="60"/>
        <end position="72"/>
    </location>
</feature>
<evidence type="ECO:0000256" key="3">
    <source>
        <dbReference type="ARBA" id="ARBA00023015"/>
    </source>
</evidence>
<feature type="region of interest" description="Disordered" evidence="7">
    <location>
        <begin position="1"/>
        <end position="25"/>
    </location>
</feature>
<evidence type="ECO:0000256" key="1">
    <source>
        <dbReference type="ARBA" id="ARBA00004123"/>
    </source>
</evidence>
<dbReference type="OrthoDB" id="1928390at2759"/>
<dbReference type="InterPro" id="IPR038933">
    <property type="entry name" value="Ovate"/>
</dbReference>
<dbReference type="Pfam" id="PF04844">
    <property type="entry name" value="Ovate"/>
    <property type="match status" value="1"/>
</dbReference>
<keyword evidence="3 6" id="KW-0805">Transcription regulation</keyword>
<feature type="region of interest" description="Disordered" evidence="7">
    <location>
        <begin position="41"/>
        <end position="101"/>
    </location>
</feature>
<evidence type="ECO:0000256" key="5">
    <source>
        <dbReference type="ARBA" id="ARBA00023242"/>
    </source>
</evidence>
<evidence type="ECO:0000313" key="8">
    <source>
        <dbReference type="Proteomes" id="UP000189703"/>
    </source>
</evidence>
<feature type="region of interest" description="Disordered" evidence="7">
    <location>
        <begin position="208"/>
        <end position="266"/>
    </location>
</feature>
<proteinExistence type="predicted"/>
<feature type="compositionally biased region" description="Low complexity" evidence="7">
    <location>
        <begin position="9"/>
        <end position="25"/>
    </location>
</feature>
<dbReference type="NCBIfam" id="TIGR01568">
    <property type="entry name" value="A_thal_3678"/>
    <property type="match status" value="1"/>
</dbReference>
<evidence type="ECO:0000256" key="4">
    <source>
        <dbReference type="ARBA" id="ARBA00023163"/>
    </source>
</evidence>
<dbReference type="AlphaFoldDB" id="A0A1U7YW48"/>
<organism evidence="8 9">
    <name type="scientific">Nelumbo nucifera</name>
    <name type="common">Sacred lotus</name>
    <dbReference type="NCBI Taxonomy" id="4432"/>
    <lineage>
        <taxon>Eukaryota</taxon>
        <taxon>Viridiplantae</taxon>
        <taxon>Streptophyta</taxon>
        <taxon>Embryophyta</taxon>
        <taxon>Tracheophyta</taxon>
        <taxon>Spermatophyta</taxon>
        <taxon>Magnoliopsida</taxon>
        <taxon>Proteales</taxon>
        <taxon>Nelumbonaceae</taxon>
        <taxon>Nelumbo</taxon>
    </lineage>
</organism>
<evidence type="ECO:0000256" key="7">
    <source>
        <dbReference type="SAM" id="MobiDB-lite"/>
    </source>
</evidence>
<name>A0A1U7YW48_NELNU</name>
<dbReference type="GeneID" id="104586567"/>
<comment type="function">
    <text evidence="6">Transcriptional repressor that regulates multiple aspects of plant growth and development.</text>
</comment>
<feature type="compositionally biased region" description="Polar residues" evidence="7">
    <location>
        <begin position="249"/>
        <end position="262"/>
    </location>
</feature>
<dbReference type="GO" id="GO:0005634">
    <property type="term" value="C:nucleus"/>
    <property type="evidence" value="ECO:0007669"/>
    <property type="project" value="UniProtKB-SubCell"/>
</dbReference>
<evidence type="ECO:0000313" key="9">
    <source>
        <dbReference type="RefSeq" id="XP_010242153.1"/>
    </source>
</evidence>
<dbReference type="PANTHER" id="PTHR33057">
    <property type="entry name" value="TRANSCRIPTION REPRESSOR OFP7-RELATED"/>
    <property type="match status" value="1"/>
</dbReference>
<keyword evidence="2 6" id="KW-0678">Repressor</keyword>
<dbReference type="Proteomes" id="UP000189703">
    <property type="component" value="Unplaced"/>
</dbReference>
<dbReference type="KEGG" id="nnu:104586567"/>
<dbReference type="eggNOG" id="ENOG502QQT7">
    <property type="taxonomic scope" value="Eukaryota"/>
</dbReference>
<dbReference type="OMA" id="WFDLNQA"/>
<dbReference type="FunCoup" id="A0A1U7YW48">
    <property type="interactions" value="42"/>
</dbReference>
<keyword evidence="4 6" id="KW-0804">Transcription</keyword>
<gene>
    <name evidence="9" type="primary">LOC104586567</name>
</gene>
<keyword evidence="5 6" id="KW-0539">Nucleus</keyword>
<accession>A0A1U7YW48</accession>
<keyword evidence="8" id="KW-1185">Reference proteome</keyword>
<evidence type="ECO:0000256" key="6">
    <source>
        <dbReference type="RuleBase" id="RU367028"/>
    </source>
</evidence>